<name>A0A6G9IDW5_9GAMM</name>
<evidence type="ECO:0000256" key="2">
    <source>
        <dbReference type="ARBA" id="ARBA00023315"/>
    </source>
</evidence>
<dbReference type="Proteomes" id="UP000501168">
    <property type="component" value="Chromosome"/>
</dbReference>
<dbReference type="GO" id="GO:0008080">
    <property type="term" value="F:N-acetyltransferase activity"/>
    <property type="evidence" value="ECO:0007669"/>
    <property type="project" value="TreeGrafter"/>
</dbReference>
<evidence type="ECO:0000259" key="3">
    <source>
        <dbReference type="PROSITE" id="PS51186"/>
    </source>
</evidence>
<dbReference type="PANTHER" id="PTHR10545:SF42">
    <property type="entry name" value="ACETYLTRANSFERASE"/>
    <property type="match status" value="1"/>
</dbReference>
<dbReference type="EMBL" id="CP050253">
    <property type="protein sequence ID" value="QIQ22423.1"/>
    <property type="molecule type" value="Genomic_DNA"/>
</dbReference>
<dbReference type="CDD" id="cd04301">
    <property type="entry name" value="NAT_SF"/>
    <property type="match status" value="1"/>
</dbReference>
<keyword evidence="2" id="KW-0012">Acyltransferase</keyword>
<sequence>MITIRFAQPKDEATWCELWDGYCRFYQTQLAEEITQQTWQRILSPNSSLFCRMILVKNKPVGFALYVLHEGSWVTKPICYLEDLFVTPEHRGKGLGKALLDDLFTLSKQSDWSRIYWFTQKNNPARALYDQYATTDDFVRYQKNL</sequence>
<dbReference type="PROSITE" id="PS51186">
    <property type="entry name" value="GNAT"/>
    <property type="match status" value="1"/>
</dbReference>
<dbReference type="InterPro" id="IPR016181">
    <property type="entry name" value="Acyl_CoA_acyltransferase"/>
</dbReference>
<protein>
    <submittedName>
        <fullName evidence="4">GNAT family N-acetyltransferase</fullName>
    </submittedName>
</protein>
<dbReference type="PANTHER" id="PTHR10545">
    <property type="entry name" value="DIAMINE N-ACETYLTRANSFERASE"/>
    <property type="match status" value="1"/>
</dbReference>
<evidence type="ECO:0000256" key="1">
    <source>
        <dbReference type="ARBA" id="ARBA00022679"/>
    </source>
</evidence>
<reference evidence="4 5" key="1">
    <citation type="submission" date="2020-03" db="EMBL/GenBank/DDBJ databases">
        <title>Complete genome sequence of Orbus sp. IPMB12 (BCRC 80908).</title>
        <authorList>
            <person name="Lo W.-S."/>
            <person name="Chang T.-H."/>
            <person name="Kuo C.-H."/>
        </authorList>
    </citation>
    <scope>NUCLEOTIDE SEQUENCE [LARGE SCALE GENOMIC DNA]</scope>
    <source>
        <strain evidence="4 5">IPMB12</strain>
    </source>
</reference>
<dbReference type="InterPro" id="IPR000182">
    <property type="entry name" value="GNAT_dom"/>
</dbReference>
<proteinExistence type="predicted"/>
<dbReference type="InParanoid" id="A0A6G9IDW5"/>
<accession>A0A6G9IDW5</accession>
<keyword evidence="1 4" id="KW-0808">Transferase</keyword>
<dbReference type="KEGG" id="orb:IPMB12_06805"/>
<dbReference type="InterPro" id="IPR051016">
    <property type="entry name" value="Diverse_Substrate_AcTransf"/>
</dbReference>
<feature type="domain" description="N-acetyltransferase" evidence="3">
    <location>
        <begin position="2"/>
        <end position="145"/>
    </location>
</feature>
<evidence type="ECO:0000313" key="5">
    <source>
        <dbReference type="Proteomes" id="UP000501168"/>
    </source>
</evidence>
<dbReference type="Gene3D" id="3.40.630.30">
    <property type="match status" value="1"/>
</dbReference>
<keyword evidence="5" id="KW-1185">Reference proteome</keyword>
<dbReference type="AlphaFoldDB" id="A0A6G9IDW5"/>
<evidence type="ECO:0000313" key="4">
    <source>
        <dbReference type="EMBL" id="QIQ22423.1"/>
    </source>
</evidence>
<dbReference type="Pfam" id="PF00583">
    <property type="entry name" value="Acetyltransf_1"/>
    <property type="match status" value="1"/>
</dbReference>
<organism evidence="4 5">
    <name type="scientific">Zophobihabitans entericus</name>
    <dbReference type="NCBI Taxonomy" id="1635327"/>
    <lineage>
        <taxon>Bacteria</taxon>
        <taxon>Pseudomonadati</taxon>
        <taxon>Pseudomonadota</taxon>
        <taxon>Gammaproteobacteria</taxon>
        <taxon>Orbales</taxon>
        <taxon>Orbaceae</taxon>
        <taxon>Zophobihabitans</taxon>
    </lineage>
</organism>
<dbReference type="SUPFAM" id="SSF55729">
    <property type="entry name" value="Acyl-CoA N-acyltransferases (Nat)"/>
    <property type="match status" value="1"/>
</dbReference>
<gene>
    <name evidence="4" type="ORF">IPMB12_06805</name>
</gene>